<accession>A0A0G3GRY7</accession>
<sequence>MDFQPEFFEALNPGKEPLSYEDRLIDLKIDDLTWIDPSLRARLLGYLEIENKQRLIKGSIKNERITAMELSPIERGDSFMGVDFSLRAIPFLKALLAKGIEAEYDGESVVLKDYPIEVYFEKGKVISIVWTEFPER</sequence>
<dbReference type="Proteomes" id="UP000035368">
    <property type="component" value="Chromosome"/>
</dbReference>
<dbReference type="STRING" id="1050174.CEPID_10635"/>
<organism evidence="1 2">
    <name type="scientific">Corynebacterium epidermidicanis</name>
    <dbReference type="NCBI Taxonomy" id="1050174"/>
    <lineage>
        <taxon>Bacteria</taxon>
        <taxon>Bacillati</taxon>
        <taxon>Actinomycetota</taxon>
        <taxon>Actinomycetes</taxon>
        <taxon>Mycobacteriales</taxon>
        <taxon>Corynebacteriaceae</taxon>
        <taxon>Corynebacterium</taxon>
    </lineage>
</organism>
<name>A0A0G3GRY7_9CORY</name>
<dbReference type="PATRIC" id="fig|1050174.4.peg.2141"/>
<protein>
    <submittedName>
        <fullName evidence="1">Uncharacterized protein</fullName>
    </submittedName>
</protein>
<proteinExistence type="predicted"/>
<evidence type="ECO:0000313" key="2">
    <source>
        <dbReference type="Proteomes" id="UP000035368"/>
    </source>
</evidence>
<dbReference type="OrthoDB" id="3796539at2"/>
<keyword evidence="2" id="KW-1185">Reference proteome</keyword>
<dbReference type="KEGG" id="cei:CEPID_10635"/>
<reference evidence="1 2" key="1">
    <citation type="submission" date="2015-05" db="EMBL/GenBank/DDBJ databases">
        <title>Complete genome sequence of Corynebacterium epidermidicanis DSM 45586, isolated from the skin of a dog suffering from pruritus.</title>
        <authorList>
            <person name="Ruckert C."/>
            <person name="Albersmeier A."/>
            <person name="Winkler A."/>
            <person name="Tauch A."/>
        </authorList>
    </citation>
    <scope>NUCLEOTIDE SEQUENCE [LARGE SCALE GENOMIC DNA]</scope>
    <source>
        <strain evidence="1 2">DSM 45586</strain>
    </source>
</reference>
<dbReference type="AlphaFoldDB" id="A0A0G3GRY7"/>
<gene>
    <name evidence="1" type="ORF">CEPID_10635</name>
</gene>
<dbReference type="RefSeq" id="WP_047240881.1">
    <property type="nucleotide sequence ID" value="NZ_CP011541.1"/>
</dbReference>
<dbReference type="EMBL" id="CP011541">
    <property type="protein sequence ID" value="AKK03956.1"/>
    <property type="molecule type" value="Genomic_DNA"/>
</dbReference>
<evidence type="ECO:0000313" key="1">
    <source>
        <dbReference type="EMBL" id="AKK03956.1"/>
    </source>
</evidence>